<evidence type="ECO:0000259" key="2">
    <source>
        <dbReference type="PROSITE" id="PS51762"/>
    </source>
</evidence>
<dbReference type="AlphaFoldDB" id="A0AB34FTT4"/>
<dbReference type="Gene3D" id="2.60.120.200">
    <property type="match status" value="1"/>
</dbReference>
<evidence type="ECO:0000256" key="1">
    <source>
        <dbReference type="SAM" id="SignalP"/>
    </source>
</evidence>
<keyword evidence="4" id="KW-1185">Reference proteome</keyword>
<accession>A0AB34FTT4</accession>
<dbReference type="PANTHER" id="PTHR10963">
    <property type="entry name" value="GLYCOSYL HYDROLASE-RELATED"/>
    <property type="match status" value="1"/>
</dbReference>
<dbReference type="InterPro" id="IPR050546">
    <property type="entry name" value="Glycosyl_Hydrlase_16"/>
</dbReference>
<dbReference type="PROSITE" id="PS51762">
    <property type="entry name" value="GH16_2"/>
    <property type="match status" value="1"/>
</dbReference>
<gene>
    <name evidence="3" type="ORF">O9K51_05834</name>
</gene>
<dbReference type="GO" id="GO:0005975">
    <property type="term" value="P:carbohydrate metabolic process"/>
    <property type="evidence" value="ECO:0007669"/>
    <property type="project" value="InterPro"/>
</dbReference>
<comment type="caution">
    <text evidence="3">The sequence shown here is derived from an EMBL/GenBank/DDBJ whole genome shotgun (WGS) entry which is preliminary data.</text>
</comment>
<protein>
    <submittedName>
        <fullName evidence="3">Carbohydrate binding family 6</fullName>
    </submittedName>
</protein>
<dbReference type="InterPro" id="IPR000757">
    <property type="entry name" value="Beta-glucanase-like"/>
</dbReference>
<feature type="domain" description="GH16" evidence="2">
    <location>
        <begin position="23"/>
        <end position="311"/>
    </location>
</feature>
<evidence type="ECO:0000313" key="4">
    <source>
        <dbReference type="Proteomes" id="UP001163105"/>
    </source>
</evidence>
<proteinExistence type="predicted"/>
<dbReference type="InterPro" id="IPR013320">
    <property type="entry name" value="ConA-like_dom_sf"/>
</dbReference>
<feature type="signal peptide" evidence="1">
    <location>
        <begin position="1"/>
        <end position="19"/>
    </location>
</feature>
<dbReference type="PANTHER" id="PTHR10963:SF60">
    <property type="entry name" value="GRAM-NEGATIVE BACTERIA-BINDING PROTEIN 1-RELATED"/>
    <property type="match status" value="1"/>
</dbReference>
<organism evidence="3 4">
    <name type="scientific">Purpureocillium lavendulum</name>
    <dbReference type="NCBI Taxonomy" id="1247861"/>
    <lineage>
        <taxon>Eukaryota</taxon>
        <taxon>Fungi</taxon>
        <taxon>Dikarya</taxon>
        <taxon>Ascomycota</taxon>
        <taxon>Pezizomycotina</taxon>
        <taxon>Sordariomycetes</taxon>
        <taxon>Hypocreomycetidae</taxon>
        <taxon>Hypocreales</taxon>
        <taxon>Ophiocordycipitaceae</taxon>
        <taxon>Purpureocillium</taxon>
    </lineage>
</organism>
<feature type="chain" id="PRO_5044289392" evidence="1">
    <location>
        <begin position="20"/>
        <end position="311"/>
    </location>
</feature>
<reference evidence="3" key="1">
    <citation type="submission" date="2023-01" db="EMBL/GenBank/DDBJ databases">
        <title>The growth and conidiation of Purpureocillium lavendulum are regulated by nitrogen source and histone H3K14 acetylation.</title>
        <authorList>
            <person name="Tang P."/>
            <person name="Han J."/>
            <person name="Zhang C."/>
            <person name="Tang P."/>
            <person name="Qi F."/>
            <person name="Zhang K."/>
            <person name="Liang L."/>
        </authorList>
    </citation>
    <scope>NUCLEOTIDE SEQUENCE</scope>
    <source>
        <strain evidence="3">YMF1.00683</strain>
    </source>
</reference>
<dbReference type="EMBL" id="JAQHRD010000004">
    <property type="protein sequence ID" value="KAJ6442279.1"/>
    <property type="molecule type" value="Genomic_DNA"/>
</dbReference>
<dbReference type="SUPFAM" id="SSF49899">
    <property type="entry name" value="Concanavalin A-like lectins/glucanases"/>
    <property type="match status" value="1"/>
</dbReference>
<dbReference type="Proteomes" id="UP001163105">
    <property type="component" value="Unassembled WGS sequence"/>
</dbReference>
<keyword evidence="1" id="KW-0732">Signal</keyword>
<evidence type="ECO:0000313" key="3">
    <source>
        <dbReference type="EMBL" id="KAJ6442279.1"/>
    </source>
</evidence>
<dbReference type="GO" id="GO:0004553">
    <property type="term" value="F:hydrolase activity, hydrolyzing O-glycosyl compounds"/>
    <property type="evidence" value="ECO:0007669"/>
    <property type="project" value="InterPro"/>
</dbReference>
<sequence>MFRYAAAIVVLLHQTLTLAAPWVSFSGSVSVSSRKWLFYDDFSQQAAGSPPDRRLWTIDLGHSYPGGPENWGTGELQTYTANRTNIAITTDGTLKITPMRGSNGTWTSSRIETTADWDMKCYEGQRMRVEARIKLGANSKAESLGIWQAFWALGSDFRGNFSDWPAVSEVDILESVNGETKLWKVAHCGVNPGGPCNEPSGISNITEGLTRGAWHTVAWEVDRRARPFSGEESMSWFMDGQRRWTLTASQMNDTKAWQTLVGGKKMLLLNVAVGGGFPDAIAKTKTPTNATRGGDGASMEVDYVRAYASWW</sequence>
<name>A0AB34FTT4_9HYPO</name>